<dbReference type="InterPro" id="IPR016516">
    <property type="entry name" value="UCP07580"/>
</dbReference>
<name>A0A5S9PBJ5_9GAMM</name>
<evidence type="ECO:0008006" key="3">
    <source>
        <dbReference type="Google" id="ProtNLM"/>
    </source>
</evidence>
<dbReference type="OrthoDB" id="4760165at2"/>
<evidence type="ECO:0000313" key="2">
    <source>
        <dbReference type="Proteomes" id="UP000434580"/>
    </source>
</evidence>
<dbReference type="AlphaFoldDB" id="A0A5S9PBJ5"/>
<reference evidence="1 2" key="1">
    <citation type="submission" date="2019-11" db="EMBL/GenBank/DDBJ databases">
        <authorList>
            <person name="Holert J."/>
        </authorList>
    </citation>
    <scope>NUCLEOTIDE SEQUENCE [LARGE SCALE GENOMIC DNA]</scope>
    <source>
        <strain evidence="1">BC5_2</strain>
    </source>
</reference>
<protein>
    <recommendedName>
        <fullName evidence="3">Metal-dependent hydrolase</fullName>
    </recommendedName>
</protein>
<dbReference type="PANTHER" id="PTHR39456">
    <property type="entry name" value="METAL-DEPENDENT HYDROLASE"/>
    <property type="match status" value="1"/>
</dbReference>
<dbReference type="PANTHER" id="PTHR39456:SF1">
    <property type="entry name" value="METAL-DEPENDENT HYDROLASE"/>
    <property type="match status" value="1"/>
</dbReference>
<organism evidence="1 2">
    <name type="scientific">BD1-7 clade bacterium</name>
    <dbReference type="NCBI Taxonomy" id="2029982"/>
    <lineage>
        <taxon>Bacteria</taxon>
        <taxon>Pseudomonadati</taxon>
        <taxon>Pseudomonadota</taxon>
        <taxon>Gammaproteobacteria</taxon>
        <taxon>Cellvibrionales</taxon>
        <taxon>Spongiibacteraceae</taxon>
        <taxon>BD1-7 clade</taxon>
    </lineage>
</organism>
<proteinExistence type="predicted"/>
<gene>
    <name evidence="1" type="ORF">DPBNPPHM_03846</name>
</gene>
<accession>A0A5S9PBJ5</accession>
<dbReference type="Pfam" id="PF10118">
    <property type="entry name" value="Metal_hydrol"/>
    <property type="match status" value="1"/>
</dbReference>
<evidence type="ECO:0000313" key="1">
    <source>
        <dbReference type="EMBL" id="CAA0100827.1"/>
    </source>
</evidence>
<dbReference type="Proteomes" id="UP000434580">
    <property type="component" value="Unassembled WGS sequence"/>
</dbReference>
<dbReference type="EMBL" id="CACSII010000008">
    <property type="protein sequence ID" value="CAA0100827.1"/>
    <property type="molecule type" value="Genomic_DNA"/>
</dbReference>
<sequence>MGDLKPELKVRHIDFQFPDDIEFQWNPGNPYWGNFVNYATLIAPAFERYFIRATRDAMPAIRDPRIANEADLFCKQEGQHSKHHLAHLKMLVQKYPGLDDVRRQVAESYEKLYQEESQSFHLAYAAVIELCFGPFASFIVENRDKLFIDSDPRVASFIMWHMVEEFEHRNSAIDIFNHVVGSYWVRLRTIPRVFHHLFQIDAICRQGLKDHVPAVAGEVGPSESIPFLKDIPKTSLASLVYHLCCTFLPYHNPNNIKQPEWVSQWFRDEASGMDMRDYYPSVAP</sequence>